<comment type="caution">
    <text evidence="2">The sequence shown here is derived from an EMBL/GenBank/DDBJ whole genome shotgun (WGS) entry which is preliminary data.</text>
</comment>
<name>A0A8H7T8R0_9HELO</name>
<dbReference type="OrthoDB" id="3850374at2759"/>
<reference evidence="2" key="1">
    <citation type="submission" date="2021-02" db="EMBL/GenBank/DDBJ databases">
        <title>Genome sequence Cadophora malorum strain M34.</title>
        <authorList>
            <person name="Stefanovic E."/>
            <person name="Vu D."/>
            <person name="Scully C."/>
            <person name="Dijksterhuis J."/>
            <person name="Roader J."/>
            <person name="Houbraken J."/>
        </authorList>
    </citation>
    <scope>NUCLEOTIDE SEQUENCE</scope>
    <source>
        <strain evidence="2">M34</strain>
    </source>
</reference>
<protein>
    <recommendedName>
        <fullName evidence="1">NIPSNAP domain-containing protein</fullName>
    </recommendedName>
</protein>
<feature type="non-terminal residue" evidence="2">
    <location>
        <position position="94"/>
    </location>
</feature>
<dbReference type="Proteomes" id="UP000664132">
    <property type="component" value="Unassembled WGS sequence"/>
</dbReference>
<feature type="domain" description="NIPSNAP" evidence="1">
    <location>
        <begin position="3"/>
        <end position="92"/>
    </location>
</feature>
<dbReference type="InterPro" id="IPR012577">
    <property type="entry name" value="NIPSNAP"/>
</dbReference>
<evidence type="ECO:0000313" key="3">
    <source>
        <dbReference type="Proteomes" id="UP000664132"/>
    </source>
</evidence>
<evidence type="ECO:0000259" key="1">
    <source>
        <dbReference type="Pfam" id="PF07978"/>
    </source>
</evidence>
<dbReference type="Pfam" id="PF07978">
    <property type="entry name" value="NIPSNAP"/>
    <property type="match status" value="1"/>
</dbReference>
<dbReference type="SUPFAM" id="SSF54909">
    <property type="entry name" value="Dimeric alpha+beta barrel"/>
    <property type="match status" value="1"/>
</dbReference>
<accession>A0A8H7T8R0</accession>
<gene>
    <name evidence="2" type="ORF">IFR04_012320</name>
</gene>
<dbReference type="EMBL" id="JAFJYH010000259">
    <property type="protein sequence ID" value="KAG4414572.1"/>
    <property type="molecule type" value="Genomic_DNA"/>
</dbReference>
<dbReference type="AlphaFoldDB" id="A0A8H7T8R0"/>
<organism evidence="2 3">
    <name type="scientific">Cadophora malorum</name>
    <dbReference type="NCBI Taxonomy" id="108018"/>
    <lineage>
        <taxon>Eukaryota</taxon>
        <taxon>Fungi</taxon>
        <taxon>Dikarya</taxon>
        <taxon>Ascomycota</taxon>
        <taxon>Pezizomycotina</taxon>
        <taxon>Leotiomycetes</taxon>
        <taxon>Helotiales</taxon>
        <taxon>Ploettnerulaceae</taxon>
        <taxon>Cadophora</taxon>
    </lineage>
</organism>
<dbReference type="InterPro" id="IPR011008">
    <property type="entry name" value="Dimeric_a/b-barrel"/>
</dbReference>
<dbReference type="Gene3D" id="3.30.70.100">
    <property type="match status" value="1"/>
</dbReference>
<sequence length="94" mass="11118">MLYELRVYTTFTGQLPNLLKKLETKTFPLWEKHGIKQVGFWTTLIGPDNNVLHYMLAWESLAEREQKWNAFQSDPDWIQAKADAVEEYGQTNRQ</sequence>
<proteinExistence type="predicted"/>
<keyword evidence="3" id="KW-1185">Reference proteome</keyword>
<evidence type="ECO:0000313" key="2">
    <source>
        <dbReference type="EMBL" id="KAG4414572.1"/>
    </source>
</evidence>